<dbReference type="PANTHER" id="PTHR11042:SF160">
    <property type="entry name" value="EUKARYOTIC TRANSLATION INITIATION FACTOR 2-ALPHA KINASE 1"/>
    <property type="match status" value="1"/>
</dbReference>
<evidence type="ECO:0000256" key="7">
    <source>
        <dbReference type="ARBA" id="ARBA00023193"/>
    </source>
</evidence>
<evidence type="ECO:0000256" key="12">
    <source>
        <dbReference type="SAM" id="Coils"/>
    </source>
</evidence>
<reference evidence="15" key="1">
    <citation type="submission" date="2022-10" db="EMBL/GenBank/DDBJ databases">
        <title>Novel sulphate-reducing endosymbionts in the free-living metamonad Anaeramoeba.</title>
        <authorList>
            <person name="Jerlstrom-Hultqvist J."/>
            <person name="Cepicka I."/>
            <person name="Gallot-Lavallee L."/>
            <person name="Salas-Leiva D."/>
            <person name="Curtis B.A."/>
            <person name="Zahonova K."/>
            <person name="Pipaliya S."/>
            <person name="Dacks J."/>
            <person name="Roger A.J."/>
        </authorList>
    </citation>
    <scope>NUCLEOTIDE SEQUENCE</scope>
    <source>
        <strain evidence="15">BMAN</strain>
    </source>
</reference>
<comment type="similarity">
    <text evidence="8">Belongs to the protein kinase superfamily. Ser/Thr protein kinase family. GCN2 subfamily.</text>
</comment>
<dbReference type="Proteomes" id="UP001149090">
    <property type="component" value="Unassembled WGS sequence"/>
</dbReference>
<feature type="binding site" evidence="11">
    <location>
        <position position="82"/>
    </location>
    <ligand>
        <name>ATP</name>
        <dbReference type="ChEBI" id="CHEBI:30616"/>
    </ligand>
</feature>
<feature type="coiled-coil region" evidence="12">
    <location>
        <begin position="520"/>
        <end position="547"/>
    </location>
</feature>
<keyword evidence="15" id="KW-0648">Protein biosynthesis</keyword>
<dbReference type="Pfam" id="PF00069">
    <property type="entry name" value="Pkinase"/>
    <property type="match status" value="2"/>
</dbReference>
<dbReference type="PROSITE" id="PS50011">
    <property type="entry name" value="PROTEIN_KINASE_DOM"/>
    <property type="match status" value="1"/>
</dbReference>
<evidence type="ECO:0000256" key="6">
    <source>
        <dbReference type="ARBA" id="ARBA00022840"/>
    </source>
</evidence>
<dbReference type="PROSITE" id="PS00108">
    <property type="entry name" value="PROTEIN_KINASE_ST"/>
    <property type="match status" value="1"/>
</dbReference>
<keyword evidence="7" id="KW-0652">Protein synthesis inhibitor</keyword>
<keyword evidence="3" id="KW-0808">Transferase</keyword>
<evidence type="ECO:0000256" key="4">
    <source>
        <dbReference type="ARBA" id="ARBA00022741"/>
    </source>
</evidence>
<evidence type="ECO:0000313" key="15">
    <source>
        <dbReference type="EMBL" id="KAJ5072221.1"/>
    </source>
</evidence>
<dbReference type="GO" id="GO:0004694">
    <property type="term" value="F:eukaryotic translation initiation factor 2alpha kinase activity"/>
    <property type="evidence" value="ECO:0007669"/>
    <property type="project" value="TreeGrafter"/>
</dbReference>
<dbReference type="InterPro" id="IPR011009">
    <property type="entry name" value="Kinase-like_dom_sf"/>
</dbReference>
<sequence>MLQKKEQFFDDKQDSLPLVLFKPSPIYPKSNNQIKYHSFENLREKSWYEKSFNEIQPIGSGAFGKVFIARHKIDQNYYAIKKIPLVLSHLYESLKEVRCLANLRHQNIVRYYNAWIDVGNYPIKPNEDIHSVSSELIRKPLKSQVYQEFQPLTNQNVNWPEIDEFNINNKSFGVKNNSITDNNVINYFPQVTEDVPKITEDFFGKKELNLKLKKRNLTESESESESESKYLNLKSKKRNLIDSDSNSDSNSYSDSDSNSYSYSDSDSSQIENFSINSKKKYQIANLSDIFSSTELEKNMNTTSLTTVSAETMPEFIFPKKKNPEVPNLYLYIQMELCYNETLRTWLNIESRTVKIPEIKNIFTQILQGVLHFHELNIVHRDLKPENIFLSRDQHIKIGDFGISEFISPKDKIYSKNNKVYGTLIYASPEQLDPQKPIDQKSDIYSLGIILFELLYPFYTQMERIKMITQLREKQELPKEFYEKYPEFSELILQMVSLDPQKRPTCKQLLNNPLFKSKEDLLLLSQKLLKKKDKIKKLKEQILHLKSKI</sequence>
<dbReference type="OrthoDB" id="341578at2759"/>
<dbReference type="SMART" id="SM00220">
    <property type="entry name" value="S_TKc"/>
    <property type="match status" value="1"/>
</dbReference>
<protein>
    <recommendedName>
        <fullName evidence="1">non-specific serine/threonine protein kinase</fullName>
        <ecNumber evidence="1">2.7.11.1</ecNumber>
    </recommendedName>
</protein>
<evidence type="ECO:0000256" key="13">
    <source>
        <dbReference type="SAM" id="MobiDB-lite"/>
    </source>
</evidence>
<keyword evidence="15" id="KW-0396">Initiation factor</keyword>
<evidence type="ECO:0000256" key="10">
    <source>
        <dbReference type="ARBA" id="ARBA00048977"/>
    </source>
</evidence>
<feature type="domain" description="Protein kinase" evidence="14">
    <location>
        <begin position="52"/>
        <end position="514"/>
    </location>
</feature>
<keyword evidence="5 15" id="KW-0418">Kinase</keyword>
<accession>A0A9Q0R9S4</accession>
<dbReference type="SUPFAM" id="SSF56112">
    <property type="entry name" value="Protein kinase-like (PK-like)"/>
    <property type="match status" value="1"/>
</dbReference>
<keyword evidence="2" id="KW-0723">Serine/threonine-protein kinase</keyword>
<proteinExistence type="inferred from homology"/>
<feature type="compositionally biased region" description="Low complexity" evidence="13">
    <location>
        <begin position="242"/>
        <end position="268"/>
    </location>
</feature>
<dbReference type="AlphaFoldDB" id="A0A9Q0R9S4"/>
<dbReference type="GO" id="GO:0005634">
    <property type="term" value="C:nucleus"/>
    <property type="evidence" value="ECO:0007669"/>
    <property type="project" value="TreeGrafter"/>
</dbReference>
<evidence type="ECO:0000259" key="14">
    <source>
        <dbReference type="PROSITE" id="PS50011"/>
    </source>
</evidence>
<keyword evidence="16" id="KW-1185">Reference proteome</keyword>
<dbReference type="Gene3D" id="1.10.510.10">
    <property type="entry name" value="Transferase(Phosphotransferase) domain 1"/>
    <property type="match status" value="1"/>
</dbReference>
<dbReference type="GO" id="GO:0003743">
    <property type="term" value="F:translation initiation factor activity"/>
    <property type="evidence" value="ECO:0007669"/>
    <property type="project" value="UniProtKB-KW"/>
</dbReference>
<dbReference type="PANTHER" id="PTHR11042">
    <property type="entry name" value="EUKARYOTIC TRANSLATION INITIATION FACTOR 2-ALPHA KINASE EIF2-ALPHA KINASE -RELATED"/>
    <property type="match status" value="1"/>
</dbReference>
<evidence type="ECO:0000256" key="1">
    <source>
        <dbReference type="ARBA" id="ARBA00012513"/>
    </source>
</evidence>
<dbReference type="EMBL" id="JAPDFW010000082">
    <property type="protein sequence ID" value="KAJ5072221.1"/>
    <property type="molecule type" value="Genomic_DNA"/>
</dbReference>
<gene>
    <name evidence="15" type="ORF">M0811_09601</name>
</gene>
<dbReference type="InterPro" id="IPR050339">
    <property type="entry name" value="CC_SR_Kinase"/>
</dbReference>
<dbReference type="OMA" id="LIMFKDA"/>
<keyword evidence="4 11" id="KW-0547">Nucleotide-binding</keyword>
<organism evidence="15 16">
    <name type="scientific">Anaeramoeba ignava</name>
    <name type="common">Anaerobic marine amoeba</name>
    <dbReference type="NCBI Taxonomy" id="1746090"/>
    <lineage>
        <taxon>Eukaryota</taxon>
        <taxon>Metamonada</taxon>
        <taxon>Anaeramoebidae</taxon>
        <taxon>Anaeramoeba</taxon>
    </lineage>
</organism>
<comment type="catalytic activity">
    <reaction evidence="10">
        <text>L-seryl-[protein] + ATP = O-phospho-L-seryl-[protein] + ADP + H(+)</text>
        <dbReference type="Rhea" id="RHEA:17989"/>
        <dbReference type="Rhea" id="RHEA-COMP:9863"/>
        <dbReference type="Rhea" id="RHEA-COMP:11604"/>
        <dbReference type="ChEBI" id="CHEBI:15378"/>
        <dbReference type="ChEBI" id="CHEBI:29999"/>
        <dbReference type="ChEBI" id="CHEBI:30616"/>
        <dbReference type="ChEBI" id="CHEBI:83421"/>
        <dbReference type="ChEBI" id="CHEBI:456216"/>
        <dbReference type="EC" id="2.7.11.1"/>
    </reaction>
    <physiologicalReaction direction="left-to-right" evidence="10">
        <dbReference type="Rhea" id="RHEA:17990"/>
    </physiologicalReaction>
</comment>
<comment type="caution">
    <text evidence="15">The sequence shown here is derived from an EMBL/GenBank/DDBJ whole genome shotgun (WGS) entry which is preliminary data.</text>
</comment>
<evidence type="ECO:0000256" key="11">
    <source>
        <dbReference type="PROSITE-ProRule" id="PRU10141"/>
    </source>
</evidence>
<dbReference type="InterPro" id="IPR017441">
    <property type="entry name" value="Protein_kinase_ATP_BS"/>
</dbReference>
<dbReference type="GO" id="GO:0017148">
    <property type="term" value="P:negative regulation of translation"/>
    <property type="evidence" value="ECO:0007669"/>
    <property type="project" value="UniProtKB-KW"/>
</dbReference>
<feature type="region of interest" description="Disordered" evidence="13">
    <location>
        <begin position="241"/>
        <end position="268"/>
    </location>
</feature>
<dbReference type="InterPro" id="IPR000719">
    <property type="entry name" value="Prot_kinase_dom"/>
</dbReference>
<dbReference type="GO" id="GO:0005737">
    <property type="term" value="C:cytoplasm"/>
    <property type="evidence" value="ECO:0007669"/>
    <property type="project" value="TreeGrafter"/>
</dbReference>
<evidence type="ECO:0000256" key="2">
    <source>
        <dbReference type="ARBA" id="ARBA00022527"/>
    </source>
</evidence>
<evidence type="ECO:0000313" key="16">
    <source>
        <dbReference type="Proteomes" id="UP001149090"/>
    </source>
</evidence>
<keyword evidence="12" id="KW-0175">Coiled coil</keyword>
<dbReference type="Gene3D" id="3.30.200.20">
    <property type="entry name" value="Phosphorylase Kinase, domain 1"/>
    <property type="match status" value="1"/>
</dbReference>
<comment type="catalytic activity">
    <reaction evidence="9">
        <text>L-threonyl-[protein] + ATP = O-phospho-L-threonyl-[protein] + ADP + H(+)</text>
        <dbReference type="Rhea" id="RHEA:46608"/>
        <dbReference type="Rhea" id="RHEA-COMP:11060"/>
        <dbReference type="Rhea" id="RHEA-COMP:11605"/>
        <dbReference type="ChEBI" id="CHEBI:15378"/>
        <dbReference type="ChEBI" id="CHEBI:30013"/>
        <dbReference type="ChEBI" id="CHEBI:30616"/>
        <dbReference type="ChEBI" id="CHEBI:61977"/>
        <dbReference type="ChEBI" id="CHEBI:456216"/>
        <dbReference type="EC" id="2.7.11.1"/>
    </reaction>
    <physiologicalReaction direction="left-to-right" evidence="9">
        <dbReference type="Rhea" id="RHEA:46609"/>
    </physiologicalReaction>
</comment>
<dbReference type="GO" id="GO:0005524">
    <property type="term" value="F:ATP binding"/>
    <property type="evidence" value="ECO:0007669"/>
    <property type="project" value="UniProtKB-UniRule"/>
</dbReference>
<dbReference type="PROSITE" id="PS00107">
    <property type="entry name" value="PROTEIN_KINASE_ATP"/>
    <property type="match status" value="1"/>
</dbReference>
<keyword evidence="6 11" id="KW-0067">ATP-binding</keyword>
<evidence type="ECO:0000256" key="9">
    <source>
        <dbReference type="ARBA" id="ARBA00048659"/>
    </source>
</evidence>
<evidence type="ECO:0000256" key="8">
    <source>
        <dbReference type="ARBA" id="ARBA00037982"/>
    </source>
</evidence>
<evidence type="ECO:0000256" key="3">
    <source>
        <dbReference type="ARBA" id="ARBA00022679"/>
    </source>
</evidence>
<dbReference type="InterPro" id="IPR008271">
    <property type="entry name" value="Ser/Thr_kinase_AS"/>
</dbReference>
<name>A0A9Q0R9S4_ANAIG</name>
<evidence type="ECO:0000256" key="5">
    <source>
        <dbReference type="ARBA" id="ARBA00022777"/>
    </source>
</evidence>
<dbReference type="EC" id="2.7.11.1" evidence="1"/>